<protein>
    <submittedName>
        <fullName evidence="2">Uncharacterized protein</fullName>
    </submittedName>
</protein>
<keyword evidence="1" id="KW-1133">Transmembrane helix</keyword>
<keyword evidence="3" id="KW-1185">Reference proteome</keyword>
<dbReference type="AlphaFoldDB" id="W9SH76"/>
<organism evidence="2 3">
    <name type="scientific">Morus notabilis</name>
    <dbReference type="NCBI Taxonomy" id="981085"/>
    <lineage>
        <taxon>Eukaryota</taxon>
        <taxon>Viridiplantae</taxon>
        <taxon>Streptophyta</taxon>
        <taxon>Embryophyta</taxon>
        <taxon>Tracheophyta</taxon>
        <taxon>Spermatophyta</taxon>
        <taxon>Magnoliopsida</taxon>
        <taxon>eudicotyledons</taxon>
        <taxon>Gunneridae</taxon>
        <taxon>Pentapetalae</taxon>
        <taxon>rosids</taxon>
        <taxon>fabids</taxon>
        <taxon>Rosales</taxon>
        <taxon>Moraceae</taxon>
        <taxon>Moreae</taxon>
        <taxon>Morus</taxon>
    </lineage>
</organism>
<feature type="transmembrane region" description="Helical" evidence="1">
    <location>
        <begin position="97"/>
        <end position="120"/>
    </location>
</feature>
<keyword evidence="1" id="KW-0472">Membrane</keyword>
<reference evidence="3" key="1">
    <citation type="submission" date="2013-01" db="EMBL/GenBank/DDBJ databases">
        <title>Draft Genome Sequence of a Mulberry Tree, Morus notabilis C.K. Schneid.</title>
        <authorList>
            <person name="He N."/>
            <person name="Zhao S."/>
        </authorList>
    </citation>
    <scope>NUCLEOTIDE SEQUENCE</scope>
</reference>
<proteinExistence type="predicted"/>
<sequence length="221" mass="24012">MDYALCLRYGNPSTFPQLTSTRPNIMFSSRTLTKYSNDFFLKNNPNPSISLSNLCAVNAKVLGPVVLAHRRFPGPSSTSDDQRKKDREIERIISSKSALGASFALACVLGILCLGSTLMLSPKKAVAAFPTLFGGGSSQQNPMEISPISGKVALRAFMEGIVFLGSHKNMPVPASRFCPPNVAKLKGIIYTILDDKDKATESWEEFINKGFQGGPDPFDET</sequence>
<dbReference type="EMBL" id="KE346191">
    <property type="protein sequence ID" value="EXC29355.1"/>
    <property type="molecule type" value="Genomic_DNA"/>
</dbReference>
<gene>
    <name evidence="2" type="ORF">L484_021663</name>
</gene>
<dbReference type="Proteomes" id="UP000030645">
    <property type="component" value="Unassembled WGS sequence"/>
</dbReference>
<evidence type="ECO:0000313" key="3">
    <source>
        <dbReference type="Proteomes" id="UP000030645"/>
    </source>
</evidence>
<name>W9SH76_9ROSA</name>
<evidence type="ECO:0000256" key="1">
    <source>
        <dbReference type="SAM" id="Phobius"/>
    </source>
</evidence>
<evidence type="ECO:0000313" key="2">
    <source>
        <dbReference type="EMBL" id="EXC29355.1"/>
    </source>
</evidence>
<accession>W9SH76</accession>
<keyword evidence="1" id="KW-0812">Transmembrane</keyword>